<evidence type="ECO:0000313" key="4">
    <source>
        <dbReference type="Proteomes" id="UP000279760"/>
    </source>
</evidence>
<dbReference type="InterPro" id="IPR011010">
    <property type="entry name" value="DNA_brk_join_enz"/>
</dbReference>
<reference evidence="3 4" key="1">
    <citation type="submission" date="2018-11" db="EMBL/GenBank/DDBJ databases">
        <title>Complete Genome Sequence of Vbrio mediterranei 117-T6: a Potential Pathogen Bacteria Isolated from the Conchocelis of Pyropia.</title>
        <authorList>
            <person name="Liu Q."/>
        </authorList>
    </citation>
    <scope>NUCLEOTIDE SEQUENCE [LARGE SCALE GENOMIC DNA]</scope>
    <source>
        <strain evidence="3 4">117-T6</strain>
    </source>
</reference>
<dbReference type="GO" id="GO:0006310">
    <property type="term" value="P:DNA recombination"/>
    <property type="evidence" value="ECO:0007669"/>
    <property type="project" value="UniProtKB-KW"/>
</dbReference>
<keyword evidence="1" id="KW-0233">DNA recombination</keyword>
<protein>
    <recommendedName>
        <fullName evidence="2">Integrase catalytic domain-containing protein</fullName>
    </recommendedName>
</protein>
<dbReference type="RefSeq" id="WP_124940792.1">
    <property type="nucleotide sequence ID" value="NZ_CP033577.1"/>
</dbReference>
<dbReference type="AlphaFoldDB" id="A0A3G4VHL4"/>
<dbReference type="EMBL" id="CP033577">
    <property type="protein sequence ID" value="AYV23092.1"/>
    <property type="molecule type" value="Genomic_DNA"/>
</dbReference>
<dbReference type="Proteomes" id="UP000279760">
    <property type="component" value="Chromosome 1"/>
</dbReference>
<accession>A0A3G4VHL4</accession>
<organism evidence="3 4">
    <name type="scientific">Vibrio mediterranei</name>
    <dbReference type="NCBI Taxonomy" id="689"/>
    <lineage>
        <taxon>Bacteria</taxon>
        <taxon>Pseudomonadati</taxon>
        <taxon>Pseudomonadota</taxon>
        <taxon>Gammaproteobacteria</taxon>
        <taxon>Vibrionales</taxon>
        <taxon>Vibrionaceae</taxon>
        <taxon>Vibrio</taxon>
    </lineage>
</organism>
<name>A0A3G4VHL4_9VIBR</name>
<dbReference type="GO" id="GO:0003677">
    <property type="term" value="F:DNA binding"/>
    <property type="evidence" value="ECO:0007669"/>
    <property type="project" value="InterPro"/>
</dbReference>
<sequence length="336" mass="38252">MTKKYTGHRLKGVRDFTKPNYSLGSRDIEKALINASLEQQGGIKSNTHMSRLPALRDFSRFLKAETEIRRLNHIDKSVVLLYGEHLKTLYEEGVFSAVTARDYLSHVNRSLAQARGDDQCVVRATRDLGFAPKSGIALVDGSVPDVLHQKVLAGVTVELQLVMQLQRFFGMRFREASLFDAQQCLKVIENDEIPSIVRGTKGGQRRLIPIETRKQYQLIQEVANYQKQRGFRTLIPERFSFKAFQSHAWRVSTTIDSHYKTHGERKYYACAFYLDRVGVPCPVQSGISHGKAHYQFIAKKLSMTLQQAKALDLSVRTELSKRLGHHRVEITNAYLG</sequence>
<dbReference type="Gene3D" id="1.10.443.10">
    <property type="entry name" value="Intergrase catalytic core"/>
    <property type="match status" value="1"/>
</dbReference>
<dbReference type="GO" id="GO:0015074">
    <property type="term" value="P:DNA integration"/>
    <property type="evidence" value="ECO:0007669"/>
    <property type="project" value="InterPro"/>
</dbReference>
<evidence type="ECO:0000313" key="3">
    <source>
        <dbReference type="EMBL" id="AYV23092.1"/>
    </source>
</evidence>
<gene>
    <name evidence="3" type="ORF">ECB94_13915</name>
</gene>
<dbReference type="SUPFAM" id="SSF56349">
    <property type="entry name" value="DNA breaking-rejoining enzymes"/>
    <property type="match status" value="1"/>
</dbReference>
<feature type="domain" description="Integrase catalytic" evidence="2">
    <location>
        <begin position="157"/>
        <end position="270"/>
    </location>
</feature>
<evidence type="ECO:0000256" key="1">
    <source>
        <dbReference type="ARBA" id="ARBA00023172"/>
    </source>
</evidence>
<dbReference type="Pfam" id="PF12835">
    <property type="entry name" value="Integrase_1"/>
    <property type="match status" value="1"/>
</dbReference>
<evidence type="ECO:0000259" key="2">
    <source>
        <dbReference type="Pfam" id="PF12835"/>
    </source>
</evidence>
<dbReference type="InterPro" id="IPR024456">
    <property type="entry name" value="Integrase_catalytic_putative"/>
</dbReference>
<dbReference type="InterPro" id="IPR013762">
    <property type="entry name" value="Integrase-like_cat_sf"/>
</dbReference>
<proteinExistence type="predicted"/>